<keyword evidence="3" id="KW-1185">Reference proteome</keyword>
<reference evidence="2 3" key="1">
    <citation type="submission" date="2024-02" db="EMBL/GenBank/DDBJ databases">
        <authorList>
            <person name="Vignale AGUSTIN F."/>
            <person name="Sosa J E."/>
            <person name="Modenutti C."/>
        </authorList>
    </citation>
    <scope>NUCLEOTIDE SEQUENCE [LARGE SCALE GENOMIC DNA]</scope>
</reference>
<evidence type="ECO:0008006" key="4">
    <source>
        <dbReference type="Google" id="ProtNLM"/>
    </source>
</evidence>
<proteinExistence type="predicted"/>
<protein>
    <recommendedName>
        <fullName evidence="4">DUF4283 domain-containing protein</fullName>
    </recommendedName>
</protein>
<sequence>MQQLWSNFTLGEEESLGVHLLDQGEGELGEKDNLCIFCKVLSFNNMLDKIRVLEGMPWSFDNHLVLLKDFDGSVQASKGKRMFVKIGVFNPSNGRTNAVQAWLRAPVGRGSKNITGQKAGLEKPQGEKTDGVSPECGPESLEQSY</sequence>
<name>A0ABC8TN94_9AQUA</name>
<dbReference type="EMBL" id="CAUOFW020005280">
    <property type="protein sequence ID" value="CAK9169306.1"/>
    <property type="molecule type" value="Genomic_DNA"/>
</dbReference>
<dbReference type="AlphaFoldDB" id="A0ABC8TN94"/>
<evidence type="ECO:0000256" key="1">
    <source>
        <dbReference type="SAM" id="MobiDB-lite"/>
    </source>
</evidence>
<comment type="caution">
    <text evidence="2">The sequence shown here is derived from an EMBL/GenBank/DDBJ whole genome shotgun (WGS) entry which is preliminary data.</text>
</comment>
<evidence type="ECO:0000313" key="3">
    <source>
        <dbReference type="Proteomes" id="UP001642360"/>
    </source>
</evidence>
<feature type="compositionally biased region" description="Basic and acidic residues" evidence="1">
    <location>
        <begin position="120"/>
        <end position="130"/>
    </location>
</feature>
<organism evidence="2 3">
    <name type="scientific">Ilex paraguariensis</name>
    <name type="common">yerba mate</name>
    <dbReference type="NCBI Taxonomy" id="185542"/>
    <lineage>
        <taxon>Eukaryota</taxon>
        <taxon>Viridiplantae</taxon>
        <taxon>Streptophyta</taxon>
        <taxon>Embryophyta</taxon>
        <taxon>Tracheophyta</taxon>
        <taxon>Spermatophyta</taxon>
        <taxon>Magnoliopsida</taxon>
        <taxon>eudicotyledons</taxon>
        <taxon>Gunneridae</taxon>
        <taxon>Pentapetalae</taxon>
        <taxon>asterids</taxon>
        <taxon>campanulids</taxon>
        <taxon>Aquifoliales</taxon>
        <taxon>Aquifoliaceae</taxon>
        <taxon>Ilex</taxon>
    </lineage>
</organism>
<dbReference type="Proteomes" id="UP001642360">
    <property type="component" value="Unassembled WGS sequence"/>
</dbReference>
<evidence type="ECO:0000313" key="2">
    <source>
        <dbReference type="EMBL" id="CAK9169306.1"/>
    </source>
</evidence>
<feature type="region of interest" description="Disordered" evidence="1">
    <location>
        <begin position="109"/>
        <end position="145"/>
    </location>
</feature>
<accession>A0ABC8TN94</accession>
<gene>
    <name evidence="2" type="ORF">ILEXP_LOCUS38749</name>
</gene>